<dbReference type="Proteomes" id="UP000093197">
    <property type="component" value="Unassembled WGS sequence"/>
</dbReference>
<reference evidence="1 2" key="1">
    <citation type="journal article" date="2016" name="PLoS ONE">
        <title>Genomic Diversity of Enterotoxigenic Strains of Bacteroides fragilis.</title>
        <authorList>
            <person name="Pierce J.V."/>
            <person name="Bernstein H.D."/>
        </authorList>
    </citation>
    <scope>NUCLEOTIDE SEQUENCE [LARGE SCALE GENOMIC DNA]</scope>
    <source>
        <strain evidence="1 2">20793-3</strain>
    </source>
</reference>
<evidence type="ECO:0000313" key="2">
    <source>
        <dbReference type="Proteomes" id="UP000093197"/>
    </source>
</evidence>
<sequence length="43" mass="4795">MILLFIQCMPNEDIMVETIAKIKKSGLLCIIVSSSKNTVPCIR</sequence>
<evidence type="ECO:0000313" key="1">
    <source>
        <dbReference type="EMBL" id="OCR30689.1"/>
    </source>
</evidence>
<proteinExistence type="predicted"/>
<name>A0A853PQU7_BACFG</name>
<comment type="caution">
    <text evidence="1">The sequence shown here is derived from an EMBL/GenBank/DDBJ whole genome shotgun (WGS) entry which is preliminary data.</text>
</comment>
<dbReference type="EMBL" id="LIDT01000029">
    <property type="protein sequence ID" value="OCR30689.1"/>
    <property type="molecule type" value="Genomic_DNA"/>
</dbReference>
<dbReference type="AlphaFoldDB" id="A0A853PQU7"/>
<accession>A0A853PQU7</accession>
<protein>
    <submittedName>
        <fullName evidence="1">Uncharacterized protein</fullName>
    </submittedName>
</protein>
<gene>
    <name evidence="1" type="ORF">AC094_28230</name>
</gene>
<organism evidence="1 2">
    <name type="scientific">Bacteroides fragilis</name>
    <dbReference type="NCBI Taxonomy" id="817"/>
    <lineage>
        <taxon>Bacteria</taxon>
        <taxon>Pseudomonadati</taxon>
        <taxon>Bacteroidota</taxon>
        <taxon>Bacteroidia</taxon>
        <taxon>Bacteroidales</taxon>
        <taxon>Bacteroidaceae</taxon>
        <taxon>Bacteroides</taxon>
    </lineage>
</organism>